<gene>
    <name evidence="1" type="ORF">J42TS3_13320</name>
</gene>
<reference evidence="1 2" key="1">
    <citation type="submission" date="2021-03" db="EMBL/GenBank/DDBJ databases">
        <title>Antimicrobial resistance genes in bacteria isolated from Japanese honey, and their potential for conferring macrolide and lincosamide resistance in the American foulbrood pathogen Paenibacillus larvae.</title>
        <authorList>
            <person name="Okamoto M."/>
            <person name="Kumagai M."/>
            <person name="Kanamori H."/>
            <person name="Takamatsu D."/>
        </authorList>
    </citation>
    <scope>NUCLEOTIDE SEQUENCE [LARGE SCALE GENOMIC DNA]</scope>
    <source>
        <strain evidence="1 2">J42TS3</strain>
    </source>
</reference>
<sequence length="74" mass="8495">MTHYTIIPEEAYWEQPEINDMYNEIEVGGILMQVRMEPGNRATIVRLLRCGLDDYLNPAYAPGSQIAFLPVPLR</sequence>
<name>A0ABQ4M8M3_9BACL</name>
<proteinExistence type="predicted"/>
<dbReference type="EMBL" id="BOSL01000003">
    <property type="protein sequence ID" value="GIP52297.1"/>
    <property type="molecule type" value="Genomic_DNA"/>
</dbReference>
<organism evidence="1 2">
    <name type="scientific">Paenibacillus vini</name>
    <dbReference type="NCBI Taxonomy" id="1476024"/>
    <lineage>
        <taxon>Bacteria</taxon>
        <taxon>Bacillati</taxon>
        <taxon>Bacillota</taxon>
        <taxon>Bacilli</taxon>
        <taxon>Bacillales</taxon>
        <taxon>Paenibacillaceae</taxon>
        <taxon>Paenibacillus</taxon>
    </lineage>
</organism>
<evidence type="ECO:0008006" key="3">
    <source>
        <dbReference type="Google" id="ProtNLM"/>
    </source>
</evidence>
<accession>A0ABQ4M8M3</accession>
<protein>
    <recommendedName>
        <fullName evidence="3">YlzJ-like protein</fullName>
    </recommendedName>
</protein>
<dbReference type="InterPro" id="IPR025619">
    <property type="entry name" value="YlzJ"/>
</dbReference>
<evidence type="ECO:0000313" key="2">
    <source>
        <dbReference type="Proteomes" id="UP000679992"/>
    </source>
</evidence>
<dbReference type="Proteomes" id="UP000679992">
    <property type="component" value="Unassembled WGS sequence"/>
</dbReference>
<dbReference type="RefSeq" id="WP_211021408.1">
    <property type="nucleotide sequence ID" value="NZ_BOSL01000003.1"/>
</dbReference>
<keyword evidence="2" id="KW-1185">Reference proteome</keyword>
<dbReference type="Pfam" id="PF14035">
    <property type="entry name" value="YlzJ"/>
    <property type="match status" value="1"/>
</dbReference>
<evidence type="ECO:0000313" key="1">
    <source>
        <dbReference type="EMBL" id="GIP52297.1"/>
    </source>
</evidence>
<comment type="caution">
    <text evidence="1">The sequence shown here is derived from an EMBL/GenBank/DDBJ whole genome shotgun (WGS) entry which is preliminary data.</text>
</comment>